<dbReference type="InterPro" id="IPR003599">
    <property type="entry name" value="Ig_sub"/>
</dbReference>
<dbReference type="PANTHER" id="PTHR24416">
    <property type="entry name" value="TYROSINE-PROTEIN KINASE RECEPTOR"/>
    <property type="match status" value="1"/>
</dbReference>
<evidence type="ECO:0000256" key="2">
    <source>
        <dbReference type="ARBA" id="ARBA00011902"/>
    </source>
</evidence>
<dbReference type="AlphaFoldDB" id="A0A6P4ZV62"/>
<dbReference type="PROSITE" id="PS00022">
    <property type="entry name" value="EGF_1"/>
    <property type="match status" value="4"/>
</dbReference>
<dbReference type="PROSITE" id="PS50835">
    <property type="entry name" value="IG_LIKE"/>
    <property type="match status" value="1"/>
</dbReference>
<protein>
    <recommendedName>
        <fullName evidence="2">receptor protein-tyrosine kinase</fullName>
        <ecNumber evidence="2">2.7.10.1</ecNumber>
    </recommendedName>
</protein>
<dbReference type="PROSITE" id="PS00109">
    <property type="entry name" value="PROTEIN_KINASE_TYR"/>
    <property type="match status" value="1"/>
</dbReference>
<evidence type="ECO:0000259" key="20">
    <source>
        <dbReference type="PROSITE" id="PS50835"/>
    </source>
</evidence>
<dbReference type="PROSITE" id="PS01186">
    <property type="entry name" value="EGF_2"/>
    <property type="match status" value="2"/>
</dbReference>
<dbReference type="SUPFAM" id="SSF56112">
    <property type="entry name" value="Protein kinase-like (PK-like)"/>
    <property type="match status" value="1"/>
</dbReference>
<dbReference type="FunFam" id="2.170.300.10:FF:000002">
    <property type="entry name" value="Multiple epidermal growth factor-like domains 10"/>
    <property type="match status" value="1"/>
</dbReference>
<dbReference type="PANTHER" id="PTHR24416:SF617">
    <property type="entry name" value="RET ONCOGENE, ISOFORM A"/>
    <property type="match status" value="1"/>
</dbReference>
<evidence type="ECO:0000256" key="1">
    <source>
        <dbReference type="ARBA" id="ARBA00004479"/>
    </source>
</evidence>
<evidence type="ECO:0000256" key="4">
    <source>
        <dbReference type="ARBA" id="ARBA00022553"/>
    </source>
</evidence>
<dbReference type="SUPFAM" id="SSF48726">
    <property type="entry name" value="Immunoglobulin"/>
    <property type="match status" value="1"/>
</dbReference>
<dbReference type="GO" id="GO:0005524">
    <property type="term" value="F:ATP binding"/>
    <property type="evidence" value="ECO:0007669"/>
    <property type="project" value="UniProtKB-UniRule"/>
</dbReference>
<dbReference type="SMART" id="SM00181">
    <property type="entry name" value="EGF"/>
    <property type="match status" value="4"/>
</dbReference>
<dbReference type="GeneID" id="109477847"/>
<feature type="domain" description="Ig-like" evidence="20">
    <location>
        <begin position="342"/>
        <end position="430"/>
    </location>
</feature>
<evidence type="ECO:0000313" key="22">
    <source>
        <dbReference type="RefSeq" id="XP_019634827.1"/>
    </source>
</evidence>
<dbReference type="Pfam" id="PF07714">
    <property type="entry name" value="PK_Tyr_Ser-Thr"/>
    <property type="match status" value="1"/>
</dbReference>
<proteinExistence type="predicted"/>
<dbReference type="InterPro" id="IPR001245">
    <property type="entry name" value="Ser-Thr/Tyr_kinase_cat_dom"/>
</dbReference>
<dbReference type="KEGG" id="bbel:109477847"/>
<keyword evidence="21" id="KW-1185">Reference proteome</keyword>
<evidence type="ECO:0000256" key="13">
    <source>
        <dbReference type="ARBA" id="ARBA00023170"/>
    </source>
</evidence>
<reference evidence="22" key="1">
    <citation type="submission" date="2025-08" db="UniProtKB">
        <authorList>
            <consortium name="RefSeq"/>
        </authorList>
    </citation>
    <scope>IDENTIFICATION</scope>
    <source>
        <tissue evidence="22">Gonad</tissue>
    </source>
</reference>
<dbReference type="InterPro" id="IPR050122">
    <property type="entry name" value="RTK"/>
</dbReference>
<dbReference type="Gene3D" id="2.60.40.10">
    <property type="entry name" value="Immunoglobulins"/>
    <property type="match status" value="1"/>
</dbReference>
<keyword evidence="10" id="KW-0472">Membrane</keyword>
<feature type="domain" description="Protein kinase" evidence="19">
    <location>
        <begin position="644"/>
        <end position="921"/>
    </location>
</feature>
<dbReference type="FunFam" id="1.10.510.10:FF:001818">
    <property type="entry name" value="Uncharacterized protein"/>
    <property type="match status" value="1"/>
</dbReference>
<dbReference type="GO" id="GO:0043235">
    <property type="term" value="C:receptor complex"/>
    <property type="evidence" value="ECO:0007669"/>
    <property type="project" value="TreeGrafter"/>
</dbReference>
<evidence type="ECO:0000256" key="9">
    <source>
        <dbReference type="ARBA" id="ARBA00022989"/>
    </source>
</evidence>
<evidence type="ECO:0000256" key="11">
    <source>
        <dbReference type="ARBA" id="ARBA00023137"/>
    </source>
</evidence>
<dbReference type="InterPro" id="IPR007110">
    <property type="entry name" value="Ig-like_dom"/>
</dbReference>
<dbReference type="InterPro" id="IPR020635">
    <property type="entry name" value="Tyr_kinase_cat_dom"/>
</dbReference>
<evidence type="ECO:0000256" key="17">
    <source>
        <dbReference type="PROSITE-ProRule" id="PRU10141"/>
    </source>
</evidence>
<dbReference type="SMART" id="SM00409">
    <property type="entry name" value="IG"/>
    <property type="match status" value="1"/>
</dbReference>
<organism evidence="21 22">
    <name type="scientific">Branchiostoma belcheri</name>
    <name type="common">Amphioxus</name>
    <dbReference type="NCBI Taxonomy" id="7741"/>
    <lineage>
        <taxon>Eukaryota</taxon>
        <taxon>Metazoa</taxon>
        <taxon>Chordata</taxon>
        <taxon>Cephalochordata</taxon>
        <taxon>Leptocardii</taxon>
        <taxon>Amphioxiformes</taxon>
        <taxon>Branchiostomatidae</taxon>
        <taxon>Branchiostoma</taxon>
    </lineage>
</organism>
<evidence type="ECO:0000256" key="14">
    <source>
        <dbReference type="ARBA" id="ARBA00023180"/>
    </source>
</evidence>
<dbReference type="Gene3D" id="1.10.510.10">
    <property type="entry name" value="Transferase(Phosphotransferase) domain 1"/>
    <property type="match status" value="1"/>
</dbReference>
<evidence type="ECO:0000256" key="6">
    <source>
        <dbReference type="ARBA" id="ARBA00022729"/>
    </source>
</evidence>
<dbReference type="InterPro" id="IPR000742">
    <property type="entry name" value="EGF"/>
</dbReference>
<evidence type="ECO:0000259" key="19">
    <source>
        <dbReference type="PROSITE" id="PS50011"/>
    </source>
</evidence>
<dbReference type="InterPro" id="IPR008266">
    <property type="entry name" value="Tyr_kinase_AS"/>
</dbReference>
<dbReference type="PRINTS" id="PR00011">
    <property type="entry name" value="EGFLAMININ"/>
</dbReference>
<dbReference type="OrthoDB" id="9024063at2759"/>
<dbReference type="PROSITE" id="PS00107">
    <property type="entry name" value="PROTEIN_KINASE_ATP"/>
    <property type="match status" value="1"/>
</dbReference>
<evidence type="ECO:0000256" key="16">
    <source>
        <dbReference type="ARBA" id="ARBA00051243"/>
    </source>
</evidence>
<feature type="chain" id="PRO_5027820948" description="receptor protein-tyrosine kinase" evidence="18">
    <location>
        <begin position="23"/>
        <end position="934"/>
    </location>
</feature>
<name>A0A6P4ZV62_BRABE</name>
<keyword evidence="17" id="KW-0547">Nucleotide-binding</keyword>
<feature type="signal peptide" evidence="18">
    <location>
        <begin position="1"/>
        <end position="22"/>
    </location>
</feature>
<keyword evidence="5" id="KW-0812">Transmembrane</keyword>
<keyword evidence="9" id="KW-1133">Transmembrane helix</keyword>
<feature type="binding site" evidence="17">
    <location>
        <position position="675"/>
    </location>
    <ligand>
        <name>ATP</name>
        <dbReference type="ChEBI" id="CHEBI:30616"/>
    </ligand>
</feature>
<keyword evidence="11" id="KW-0808">Transferase</keyword>
<dbReference type="InterPro" id="IPR000719">
    <property type="entry name" value="Prot_kinase_dom"/>
</dbReference>
<keyword evidence="11" id="KW-0418">Kinase</keyword>
<dbReference type="GO" id="GO:0007169">
    <property type="term" value="P:cell surface receptor protein tyrosine kinase signaling pathway"/>
    <property type="evidence" value="ECO:0007669"/>
    <property type="project" value="TreeGrafter"/>
</dbReference>
<dbReference type="RefSeq" id="XP_019634827.1">
    <property type="nucleotide sequence ID" value="XM_019779268.1"/>
</dbReference>
<sequence length="934" mass="105736">MSGYTVVRVVMTCLLCMSSCCSQEFFNVSIYENATIGTGILDIQPLKTAPSVKEGGWTVEGDPYRRFQIRGGTLFVKNPLDYGVQSEYVLNVTRDQYEERVIIWVQVVDVPGYPPVFNTSCDIQARDTQSETFAQLTVTEKAQRFRRIYYGNKRIGEYFRVDIGNSKCEIKAAWALHTRWQTQIASEVLENPEVWESSTCARQLQSASIITLVNQKTNLTEIAQPIFGPSTNNLFSQTWMSDPKVEFIALFHIPFIPDSNGSIKHACNIRISEYLGLTEYFLKDMYTTITFEGTLQLLPCPMHRYGPVCKSQCTCKNGASCHRFNGACKCPPGWQGVICDIPKQELSIISTPRNSDELYITRSVTLQCQEHHANIIMMKWSFQPEKQSGTFKPRPLHVKNGRKLTIVNLQPENNGMYICQAHTSEENAMSANFTLNVSSCPPNHHGWRCNETCNCLHGAYCDRWDGCVCPKGWRGNRCEHLCEPGLFGLKCKRSCACKNGAYCSPSDGTCNCTAGWRGTTCSQPCEKGKFGHNCQSDCTCKNNASCHHVDGSCTCVSPWSGSNCDVIKQLDLQSSALISVSLVLGFFAFLAIVACKNKWQFISVYKCNPVEEHALCELRKMEEDLAEKLRPGWLQRWQIDSSRLTLGDTIGMGAFGLVTQANLRLANGQRTVAAKMVRFKDKLCYKDFYRETAILTVIHEENGYNPGKSNIIQLFGFNTKSNPKFLLLEYASKGNLLNLLRQQEEKFPLSYLLYFAIDITQALSHLKRLRISHRDVAARNVLITQQNIAKLADFGLARDVYTTAQYIPVNRQGEEQRLPLKWMAIESLLHLQFSCESDLWSFGVLLWEIVTGGTDPMYGNTQHPTCQQLVTILQQWIRLDMPAECPPDLYAIMKSCWRVDPTARPKPDVLREKLVREQEKLNPHQVCIERITTV</sequence>
<dbReference type="CDD" id="cd11304">
    <property type="entry name" value="Cadherin_repeat"/>
    <property type="match status" value="1"/>
</dbReference>
<dbReference type="GO" id="GO:0004714">
    <property type="term" value="F:transmembrane receptor protein tyrosine kinase activity"/>
    <property type="evidence" value="ECO:0007669"/>
    <property type="project" value="UniProtKB-EC"/>
</dbReference>
<keyword evidence="15" id="KW-0393">Immunoglobulin domain</keyword>
<evidence type="ECO:0000256" key="8">
    <source>
        <dbReference type="ARBA" id="ARBA00022840"/>
    </source>
</evidence>
<dbReference type="SMART" id="SM00219">
    <property type="entry name" value="TyrKc"/>
    <property type="match status" value="1"/>
</dbReference>
<evidence type="ECO:0000256" key="10">
    <source>
        <dbReference type="ARBA" id="ARBA00023136"/>
    </source>
</evidence>
<evidence type="ECO:0000313" key="21">
    <source>
        <dbReference type="Proteomes" id="UP000515135"/>
    </source>
</evidence>
<keyword evidence="14" id="KW-0325">Glycoprotein</keyword>
<keyword evidence="8 17" id="KW-0067">ATP-binding</keyword>
<keyword evidence="4" id="KW-0597">Phosphoprotein</keyword>
<evidence type="ECO:0000256" key="3">
    <source>
        <dbReference type="ARBA" id="ARBA00022536"/>
    </source>
</evidence>
<dbReference type="Proteomes" id="UP000515135">
    <property type="component" value="Unplaced"/>
</dbReference>
<keyword evidence="11" id="KW-0829">Tyrosine-protein kinase</keyword>
<dbReference type="InterPro" id="IPR017441">
    <property type="entry name" value="Protein_kinase_ATP_BS"/>
</dbReference>
<dbReference type="InterPro" id="IPR036179">
    <property type="entry name" value="Ig-like_dom_sf"/>
</dbReference>
<keyword evidence="13" id="KW-0675">Receptor</keyword>
<dbReference type="PROSITE" id="PS50011">
    <property type="entry name" value="PROTEIN_KINASE_DOM"/>
    <property type="match status" value="1"/>
</dbReference>
<accession>A0A6P4ZV62</accession>
<dbReference type="InterPro" id="IPR011009">
    <property type="entry name" value="Kinase-like_dom_sf"/>
</dbReference>
<dbReference type="CDD" id="cd00192">
    <property type="entry name" value="PTKc"/>
    <property type="match status" value="1"/>
</dbReference>
<gene>
    <name evidence="22" type="primary">LOC109477847</name>
</gene>
<keyword evidence="12" id="KW-1015">Disulfide bond</keyword>
<evidence type="ECO:0000256" key="5">
    <source>
        <dbReference type="ARBA" id="ARBA00022692"/>
    </source>
</evidence>
<dbReference type="PRINTS" id="PR00109">
    <property type="entry name" value="TYRKINASE"/>
</dbReference>
<comment type="subcellular location">
    <subcellularLocation>
        <location evidence="1">Membrane</location>
        <topology evidence="1">Single-pass type I membrane protein</topology>
    </subcellularLocation>
</comment>
<evidence type="ECO:0000256" key="15">
    <source>
        <dbReference type="ARBA" id="ARBA00023319"/>
    </source>
</evidence>
<evidence type="ECO:0000256" key="18">
    <source>
        <dbReference type="SAM" id="SignalP"/>
    </source>
</evidence>
<dbReference type="InterPro" id="IPR013783">
    <property type="entry name" value="Ig-like_fold"/>
</dbReference>
<dbReference type="Gene3D" id="2.170.300.10">
    <property type="entry name" value="Tie2 ligand-binding domain superfamily"/>
    <property type="match status" value="2"/>
</dbReference>
<evidence type="ECO:0000256" key="7">
    <source>
        <dbReference type="ARBA" id="ARBA00022737"/>
    </source>
</evidence>
<comment type="catalytic activity">
    <reaction evidence="16">
        <text>L-tyrosyl-[protein] + ATP = O-phospho-L-tyrosyl-[protein] + ADP + H(+)</text>
        <dbReference type="Rhea" id="RHEA:10596"/>
        <dbReference type="Rhea" id="RHEA-COMP:10136"/>
        <dbReference type="Rhea" id="RHEA-COMP:20101"/>
        <dbReference type="ChEBI" id="CHEBI:15378"/>
        <dbReference type="ChEBI" id="CHEBI:30616"/>
        <dbReference type="ChEBI" id="CHEBI:46858"/>
        <dbReference type="ChEBI" id="CHEBI:61978"/>
        <dbReference type="ChEBI" id="CHEBI:456216"/>
        <dbReference type="EC" id="2.7.10.1"/>
    </reaction>
</comment>
<keyword evidence="6 18" id="KW-0732">Signal</keyword>
<dbReference type="Gene3D" id="2.60.40.60">
    <property type="entry name" value="Cadherins"/>
    <property type="match status" value="1"/>
</dbReference>
<dbReference type="EC" id="2.7.10.1" evidence="2"/>
<keyword evidence="7" id="KW-0677">Repeat</keyword>
<keyword evidence="3" id="KW-0245">EGF-like domain</keyword>
<dbReference type="GO" id="GO:0005886">
    <property type="term" value="C:plasma membrane"/>
    <property type="evidence" value="ECO:0007669"/>
    <property type="project" value="TreeGrafter"/>
</dbReference>
<evidence type="ECO:0000256" key="12">
    <source>
        <dbReference type="ARBA" id="ARBA00023157"/>
    </source>
</evidence>